<name>A0A316YI72_9BASI</name>
<evidence type="ECO:0000256" key="1">
    <source>
        <dbReference type="SAM" id="MobiDB-lite"/>
    </source>
</evidence>
<dbReference type="PANTHER" id="PTHR31687:SF3">
    <property type="entry name" value="PROTEIN URG3"/>
    <property type="match status" value="1"/>
</dbReference>
<dbReference type="Proteomes" id="UP000245768">
    <property type="component" value="Unassembled WGS sequence"/>
</dbReference>
<accession>A0A316YI72</accession>
<evidence type="ECO:0000313" key="2">
    <source>
        <dbReference type="EMBL" id="PWN88872.1"/>
    </source>
</evidence>
<dbReference type="EMBL" id="KZ819637">
    <property type="protein sequence ID" value="PWN88872.1"/>
    <property type="molecule type" value="Genomic_DNA"/>
</dbReference>
<dbReference type="PANTHER" id="PTHR31687">
    <property type="match status" value="1"/>
</dbReference>
<dbReference type="AlphaFoldDB" id="A0A316YI72"/>
<sequence>MSSSSSSSSSAEVEHLRSLPAIRERCARVFTLAQQGQLDYFDYVADNEAQAVAYCQKIIERDFGRNVASIPPHGRWRHFDAMGLPRVTTLLAQFHAQTPSVPPIEAARRLVDLFVVSVLLDAGAGPRWVYEELKTGLRIARSEGLAVASLDMFENGVFARNEEEGGDGVREKCEAQALARLTPELLSISLQVDPASNPMDGLEGRAGLLARLGNVVSTDAHGYFAGPQAGIPGPAKRPGFLVDYLLGHASTQKNATGQVQVQVPVLWKALIEGLAPVWPTEGRTVLDGVVMGDVWKCEALEKHGGFQGQEALVPFHKLTQWLCYSIMEPMEQTLGWKFVGGEHQTGLPEYRNGGLLIDTGVLVPKPSVQAASSAPVSALPTLTPSHPAVVEWRACTVILLDRIAAALRKSMGLADEDLNLKQVLEAATWKGGREIAREKRPETGGPPINIDSDGTIF</sequence>
<dbReference type="RefSeq" id="XP_025376070.1">
    <property type="nucleotide sequence ID" value="XM_025525088.1"/>
</dbReference>
<dbReference type="STRING" id="215250.A0A316YI72"/>
<dbReference type="Pfam" id="PF07958">
    <property type="entry name" value="DUF1688"/>
    <property type="match status" value="1"/>
</dbReference>
<dbReference type="InterPro" id="IPR012469">
    <property type="entry name" value="DUF1688"/>
</dbReference>
<dbReference type="InParanoid" id="A0A316YI72"/>
<protein>
    <submittedName>
        <fullName evidence="2">DUF1688-domain-containing protein</fullName>
    </submittedName>
</protein>
<organism evidence="2 3">
    <name type="scientific">Acaromyces ingoldii</name>
    <dbReference type="NCBI Taxonomy" id="215250"/>
    <lineage>
        <taxon>Eukaryota</taxon>
        <taxon>Fungi</taxon>
        <taxon>Dikarya</taxon>
        <taxon>Basidiomycota</taxon>
        <taxon>Ustilaginomycotina</taxon>
        <taxon>Exobasidiomycetes</taxon>
        <taxon>Exobasidiales</taxon>
        <taxon>Cryptobasidiaceae</taxon>
        <taxon>Acaromyces</taxon>
    </lineage>
</organism>
<keyword evidence="3" id="KW-1185">Reference proteome</keyword>
<proteinExistence type="predicted"/>
<reference evidence="2 3" key="1">
    <citation type="journal article" date="2018" name="Mol. Biol. Evol.">
        <title>Broad Genomic Sampling Reveals a Smut Pathogenic Ancestry of the Fungal Clade Ustilaginomycotina.</title>
        <authorList>
            <person name="Kijpornyongpan T."/>
            <person name="Mondo S.J."/>
            <person name="Barry K."/>
            <person name="Sandor L."/>
            <person name="Lee J."/>
            <person name="Lipzen A."/>
            <person name="Pangilinan J."/>
            <person name="LaButti K."/>
            <person name="Hainaut M."/>
            <person name="Henrissat B."/>
            <person name="Grigoriev I.V."/>
            <person name="Spatafora J.W."/>
            <person name="Aime M.C."/>
        </authorList>
    </citation>
    <scope>NUCLEOTIDE SEQUENCE [LARGE SCALE GENOMIC DNA]</scope>
    <source>
        <strain evidence="2 3">MCA 4198</strain>
    </source>
</reference>
<dbReference type="GeneID" id="37047004"/>
<dbReference type="OrthoDB" id="2153176at2759"/>
<feature type="region of interest" description="Disordered" evidence="1">
    <location>
        <begin position="438"/>
        <end position="457"/>
    </location>
</feature>
<gene>
    <name evidence="2" type="ORF">FA10DRAFT_302279</name>
</gene>
<evidence type="ECO:0000313" key="3">
    <source>
        <dbReference type="Proteomes" id="UP000245768"/>
    </source>
</evidence>